<evidence type="ECO:0000313" key="3">
    <source>
        <dbReference type="EMBL" id="SFT63402.1"/>
    </source>
</evidence>
<keyword evidence="1" id="KW-0479">Metal-binding</keyword>
<dbReference type="Proteomes" id="UP000183805">
    <property type="component" value="Unassembled WGS sequence"/>
</dbReference>
<dbReference type="EMBL" id="FPAZ01000006">
    <property type="protein sequence ID" value="SFT63402.1"/>
    <property type="molecule type" value="Genomic_DNA"/>
</dbReference>
<comment type="caution">
    <text evidence="3">The sequence shown here is derived from an EMBL/GenBank/DDBJ whole genome shotgun (WGS) entry which is preliminary data.</text>
</comment>
<evidence type="ECO:0000313" key="4">
    <source>
        <dbReference type="Proteomes" id="UP000183805"/>
    </source>
</evidence>
<dbReference type="PANTHER" id="PTHR11820">
    <property type="entry name" value="ACYLPYRUVASE"/>
    <property type="match status" value="1"/>
</dbReference>
<accession>A0ABY1GKK5</accession>
<organism evidence="3 4">
    <name type="scientific">Pseudoalteromonas lipolytica</name>
    <dbReference type="NCBI Taxonomy" id="570156"/>
    <lineage>
        <taxon>Bacteria</taxon>
        <taxon>Pseudomonadati</taxon>
        <taxon>Pseudomonadota</taxon>
        <taxon>Gammaproteobacteria</taxon>
        <taxon>Alteromonadales</taxon>
        <taxon>Pseudoalteromonadaceae</taxon>
        <taxon>Pseudoalteromonas</taxon>
    </lineage>
</organism>
<evidence type="ECO:0000256" key="1">
    <source>
        <dbReference type="ARBA" id="ARBA00022723"/>
    </source>
</evidence>
<dbReference type="SUPFAM" id="SSF56529">
    <property type="entry name" value="FAH"/>
    <property type="match status" value="1"/>
</dbReference>
<gene>
    <name evidence="3" type="ORF">SAMN04487854_10643</name>
</gene>
<feature type="domain" description="Fumarylacetoacetase-like C-terminal" evidence="2">
    <location>
        <begin position="15"/>
        <end position="194"/>
    </location>
</feature>
<reference evidence="3 4" key="1">
    <citation type="submission" date="2016-10" db="EMBL/GenBank/DDBJ databases">
        <authorList>
            <person name="Varghese N."/>
            <person name="Submissions S."/>
        </authorList>
    </citation>
    <scope>NUCLEOTIDE SEQUENCE [LARGE SCALE GENOMIC DNA]</scope>
    <source>
        <strain evidence="3 4">CGMCC 1.8499</strain>
    </source>
</reference>
<dbReference type="Pfam" id="PF01557">
    <property type="entry name" value="FAA_hydrolase"/>
    <property type="match status" value="1"/>
</dbReference>
<dbReference type="InterPro" id="IPR036663">
    <property type="entry name" value="Fumarylacetoacetase_C_sf"/>
</dbReference>
<evidence type="ECO:0000259" key="2">
    <source>
        <dbReference type="Pfam" id="PF01557"/>
    </source>
</evidence>
<proteinExistence type="predicted"/>
<dbReference type="InterPro" id="IPR011234">
    <property type="entry name" value="Fumarylacetoacetase-like_C"/>
</dbReference>
<protein>
    <submittedName>
        <fullName evidence="3">2-keto-4-pentenoate hydratase/2-oxohepta-3-ene-1,7-dioic acid hydratase (Catechol pathway)</fullName>
    </submittedName>
</protein>
<dbReference type="PANTHER" id="PTHR11820:SF7">
    <property type="entry name" value="ACYLPYRUVASE FAHD1, MITOCHONDRIAL"/>
    <property type="match status" value="1"/>
</dbReference>
<keyword evidence="4" id="KW-1185">Reference proteome</keyword>
<dbReference type="RefSeq" id="WP_036966270.1">
    <property type="nucleotide sequence ID" value="NZ_CP185400.1"/>
</dbReference>
<sequence length="203" mass="22300">MHSVKFVNEIVTPSKVVCVGRNYAAHIAELNNETPTSMVLFVKPNSALTQSLYAKHGSEQLHYEAELCFLVKNKQLAGVGLGLDLTKRDLQTQLKQKSLPWERAKAFDGAALFTEFVPVNESGQYQFSLHIDGKLAQLGDTQLMIHTAQQILAEINEFMSLQDGDIIMTGTPEGVGKVISGATFNVALKDGSTQVLTHQWQAI</sequence>
<name>A0ABY1GKK5_9GAMM</name>
<dbReference type="Gene3D" id="3.90.850.10">
    <property type="entry name" value="Fumarylacetoacetase-like, C-terminal domain"/>
    <property type="match status" value="1"/>
</dbReference>